<feature type="compositionally biased region" description="Polar residues" evidence="2">
    <location>
        <begin position="575"/>
        <end position="591"/>
    </location>
</feature>
<dbReference type="PANTHER" id="PTHR32114:SF2">
    <property type="entry name" value="ABC TRANSPORTER ABCH.3"/>
    <property type="match status" value="1"/>
</dbReference>
<evidence type="ECO:0000313" key="4">
    <source>
        <dbReference type="EMBL" id="PLV13573.1"/>
    </source>
</evidence>
<dbReference type="InterPro" id="IPR027417">
    <property type="entry name" value="P-loop_NTPase"/>
</dbReference>
<keyword evidence="1" id="KW-0175">Coiled coil</keyword>
<dbReference type="Pfam" id="PF13476">
    <property type="entry name" value="AAA_23"/>
    <property type="match status" value="1"/>
</dbReference>
<gene>
    <name evidence="4" type="ORF">CXG47_14940</name>
</gene>
<accession>A0ABX4U1N4</accession>
<evidence type="ECO:0000259" key="3">
    <source>
        <dbReference type="Pfam" id="PF13476"/>
    </source>
</evidence>
<dbReference type="InterPro" id="IPR038729">
    <property type="entry name" value="Rad50/SbcC_AAA"/>
</dbReference>
<feature type="coiled-coil region" evidence="1">
    <location>
        <begin position="420"/>
        <end position="451"/>
    </location>
</feature>
<comment type="caution">
    <text evidence="4">The sequence shown here is derived from an EMBL/GenBank/DDBJ whole genome shotgun (WGS) entry which is preliminary data.</text>
</comment>
<name>A0ABX4U1N4_PSEDL</name>
<evidence type="ECO:0000313" key="5">
    <source>
        <dbReference type="Proteomes" id="UP000234744"/>
    </source>
</evidence>
<organism evidence="4 5">
    <name type="scientific">Pseudomonas plecoglossicida</name>
    <dbReference type="NCBI Taxonomy" id="70775"/>
    <lineage>
        <taxon>Bacteria</taxon>
        <taxon>Pseudomonadati</taxon>
        <taxon>Pseudomonadota</taxon>
        <taxon>Gammaproteobacteria</taxon>
        <taxon>Pseudomonadales</taxon>
        <taxon>Pseudomonadaceae</taxon>
        <taxon>Pseudomonas</taxon>
    </lineage>
</organism>
<dbReference type="EMBL" id="PJCJ01000008">
    <property type="protein sequence ID" value="PLV13573.1"/>
    <property type="molecule type" value="Genomic_DNA"/>
</dbReference>
<proteinExistence type="predicted"/>
<evidence type="ECO:0000256" key="1">
    <source>
        <dbReference type="SAM" id="Coils"/>
    </source>
</evidence>
<sequence length="711" mass="79640">MYIKAIKIDIQTDTGPFGFSTKFSRNLNIIRGRNSAGKSTIVHAIMYAMGMEELLGAQNENALTYALKDHLEHDELKHHIITSKVTIEIESKGKTITATRSVKEKGLSTKLIQIQECSALTKGETAPTLYKFLHDGLSAQIEEGFFTYFEKFLGLQLPLVPRTNGKPVKLYLQYIFAAMIIEQKRGWTDYIANLPYFGVRDARIKIVDFLVGTDVFETGAKRDRLDQESKSIYDEWQILYRTLLAESLKLGFKFSNISKTPTANFNAELVDFHKTSEVATESILEYRKRKINEHELIGLRLSQQGETSTPEITQSIEKHTSELEHFTVAYETCLGNLALLRANINSNRINTRQAKDELTKNQAAQKLISFGALLNLSTASNSCPACHQTIGNSLVDLHESTPHMDISTNIDYLTAQLRMLEREKGGIDQSIKEAEALKEQLSRNIVTTKSTLRALRSDLNSSSSVSKTGIRLQVQIEMELEELTKFEEYSDQALDALALLAKRFEDNQRIRALIPDTHYSPTDLAKYTLFEKMFRANIGAFDYHSAAIGDIEFNKDNLLPYLAKIELREINERSVPTTPNTIDSSTTLSTARSDDSPKGKGNIARESSASDFVRLIWSYLLSIYQTSSHPTVNGNHLGFLLLDEPGQHSMATKSQQALFQLLSSETGLQSIVAASFEDSEATYREATSNVDFKLIQLGDKSISPLVGAADH</sequence>
<dbReference type="Gene3D" id="3.40.50.300">
    <property type="entry name" value="P-loop containing nucleotide triphosphate hydrolases"/>
    <property type="match status" value="1"/>
</dbReference>
<dbReference type="Proteomes" id="UP000234744">
    <property type="component" value="Unassembled WGS sequence"/>
</dbReference>
<feature type="domain" description="Rad50/SbcC-type AAA" evidence="3">
    <location>
        <begin position="22"/>
        <end position="127"/>
    </location>
</feature>
<feature type="region of interest" description="Disordered" evidence="2">
    <location>
        <begin position="575"/>
        <end position="604"/>
    </location>
</feature>
<evidence type="ECO:0000256" key="2">
    <source>
        <dbReference type="SAM" id="MobiDB-lite"/>
    </source>
</evidence>
<dbReference type="RefSeq" id="WP_023100400.1">
    <property type="nucleotide sequence ID" value="NZ_PJCJ01000008.1"/>
</dbReference>
<protein>
    <recommendedName>
        <fullName evidence="3">Rad50/SbcC-type AAA domain-containing protein</fullName>
    </recommendedName>
</protein>
<reference evidence="4 5" key="1">
    <citation type="submission" date="2017-12" db="EMBL/GenBank/DDBJ databases">
        <title>Detection of the carbapenemase gene blaVIM-5 in members of the Pseudomonas putida group isolated from polluted Nigerian wetlands.</title>
        <authorList>
            <person name="Adelowo O."/>
            <person name="Vollmers J."/>
            <person name="Maeusezahl I."/>
            <person name="Kaster A.-K."/>
            <person name="Mueller J.A."/>
        </authorList>
    </citation>
    <scope>NUCLEOTIDE SEQUENCE [LARGE SCALE GENOMIC DNA]</scope>
    <source>
        <strain evidence="4 5">MR69</strain>
    </source>
</reference>
<dbReference type="SUPFAM" id="SSF52540">
    <property type="entry name" value="P-loop containing nucleoside triphosphate hydrolases"/>
    <property type="match status" value="1"/>
</dbReference>
<dbReference type="PANTHER" id="PTHR32114">
    <property type="entry name" value="ABC TRANSPORTER ABCH.3"/>
    <property type="match status" value="1"/>
</dbReference>
<keyword evidence="5" id="KW-1185">Reference proteome</keyword>